<dbReference type="EMBL" id="QXEV01000010">
    <property type="protein sequence ID" value="RIA75812.1"/>
    <property type="molecule type" value="Genomic_DNA"/>
</dbReference>
<dbReference type="AlphaFoldDB" id="A0A397RRM4"/>
<proteinExistence type="predicted"/>
<evidence type="ECO:0000313" key="6">
    <source>
        <dbReference type="Proteomes" id="UP000266506"/>
    </source>
</evidence>
<protein>
    <submittedName>
        <fullName evidence="5">DNA-binding MarR family transcriptional regulator</fullName>
    </submittedName>
</protein>
<comment type="caution">
    <text evidence="5">The sequence shown here is derived from an EMBL/GenBank/DDBJ whole genome shotgun (WGS) entry which is preliminary data.</text>
</comment>
<dbReference type="InterPro" id="IPR036388">
    <property type="entry name" value="WH-like_DNA-bd_sf"/>
</dbReference>
<dbReference type="PROSITE" id="PS50995">
    <property type="entry name" value="HTH_MARR_2"/>
    <property type="match status" value="1"/>
</dbReference>
<organism evidence="5 6">
    <name type="scientific">Anaeroplasma bactoclasticum</name>
    <dbReference type="NCBI Taxonomy" id="2088"/>
    <lineage>
        <taxon>Bacteria</taxon>
        <taxon>Bacillati</taxon>
        <taxon>Mycoplasmatota</taxon>
        <taxon>Mollicutes</taxon>
        <taxon>Anaeroplasmatales</taxon>
        <taxon>Anaeroplasmataceae</taxon>
        <taxon>Anaeroplasma</taxon>
    </lineage>
</organism>
<dbReference type="SMART" id="SM00347">
    <property type="entry name" value="HTH_MARR"/>
    <property type="match status" value="1"/>
</dbReference>
<dbReference type="GO" id="GO:0003677">
    <property type="term" value="F:DNA binding"/>
    <property type="evidence" value="ECO:0007669"/>
    <property type="project" value="UniProtKB-KW"/>
</dbReference>
<evidence type="ECO:0000313" key="5">
    <source>
        <dbReference type="EMBL" id="RIA75812.1"/>
    </source>
</evidence>
<name>A0A397RRM4_9MOLU</name>
<evidence type="ECO:0000259" key="4">
    <source>
        <dbReference type="PROSITE" id="PS50995"/>
    </source>
</evidence>
<dbReference type="SUPFAM" id="SSF46785">
    <property type="entry name" value="Winged helix' DNA-binding domain"/>
    <property type="match status" value="1"/>
</dbReference>
<dbReference type="InterPro" id="IPR036390">
    <property type="entry name" value="WH_DNA-bd_sf"/>
</dbReference>
<dbReference type="InterPro" id="IPR000835">
    <property type="entry name" value="HTH_MarR-typ"/>
</dbReference>
<dbReference type="PANTHER" id="PTHR42756:SF1">
    <property type="entry name" value="TRANSCRIPTIONAL REPRESSOR OF EMRAB OPERON"/>
    <property type="match status" value="1"/>
</dbReference>
<keyword evidence="6" id="KW-1185">Reference proteome</keyword>
<dbReference type="Pfam" id="PF12802">
    <property type="entry name" value="MarR_2"/>
    <property type="match status" value="1"/>
</dbReference>
<keyword evidence="3" id="KW-0804">Transcription</keyword>
<feature type="domain" description="HTH marR-type" evidence="4">
    <location>
        <begin position="1"/>
        <end position="134"/>
    </location>
</feature>
<accession>A0A397RRM4</accession>
<reference evidence="5 6" key="1">
    <citation type="submission" date="2018-08" db="EMBL/GenBank/DDBJ databases">
        <title>Genomic Encyclopedia of Archaeal and Bacterial Type Strains, Phase II (KMG-II): from individual species to whole genera.</title>
        <authorList>
            <person name="Goeker M."/>
        </authorList>
    </citation>
    <scope>NUCLEOTIDE SEQUENCE [LARGE SCALE GENOMIC DNA]</scope>
    <source>
        <strain evidence="5 6">ATCC 27112</strain>
    </source>
</reference>
<keyword evidence="1" id="KW-0805">Transcription regulation</keyword>
<keyword evidence="2 5" id="KW-0238">DNA-binding</keyword>
<evidence type="ECO:0000256" key="2">
    <source>
        <dbReference type="ARBA" id="ARBA00023125"/>
    </source>
</evidence>
<dbReference type="InParanoid" id="A0A397RRM4"/>
<dbReference type="GO" id="GO:0003700">
    <property type="term" value="F:DNA-binding transcription factor activity"/>
    <property type="evidence" value="ECO:0007669"/>
    <property type="project" value="InterPro"/>
</dbReference>
<sequence length="141" mass="16299">MSEAFWDSMNQFKNAYDEMMNDVCQKFGINPAEANIILFLGRRKEDTATDIVKYTGYSKSNVSTAVRKLELGNYLETICLNSNRRTIHLKLKDKAKPVISYYQRQKKKLEQELFKNFTSDELNALFLLSNKVSNNIVGKVN</sequence>
<dbReference type="Proteomes" id="UP000266506">
    <property type="component" value="Unassembled WGS sequence"/>
</dbReference>
<evidence type="ECO:0000256" key="1">
    <source>
        <dbReference type="ARBA" id="ARBA00023015"/>
    </source>
</evidence>
<evidence type="ECO:0000256" key="3">
    <source>
        <dbReference type="ARBA" id="ARBA00023163"/>
    </source>
</evidence>
<gene>
    <name evidence="5" type="ORF">EI71_01109</name>
</gene>
<dbReference type="PANTHER" id="PTHR42756">
    <property type="entry name" value="TRANSCRIPTIONAL REGULATOR, MARR"/>
    <property type="match status" value="1"/>
</dbReference>
<dbReference type="Gene3D" id="1.10.10.10">
    <property type="entry name" value="Winged helix-like DNA-binding domain superfamily/Winged helix DNA-binding domain"/>
    <property type="match status" value="1"/>
</dbReference>